<sequence>MGAASFSGCGTTWSNQKRYSRQQENGLQIKPKPFRFKKVHSRSNQFTGFKNQLLQTPSYLIFKLPNFQIFKLPHFQIIPIFAALK</sequence>
<feature type="compositionally biased region" description="Polar residues" evidence="1">
    <location>
        <begin position="8"/>
        <end position="26"/>
    </location>
</feature>
<dbReference type="Proteomes" id="UP000018004">
    <property type="component" value="Unassembled WGS sequence"/>
</dbReference>
<dbReference type="PATRIC" id="fig|1341181.4.peg.690"/>
<protein>
    <submittedName>
        <fullName evidence="2">Uncharacterized protein</fullName>
    </submittedName>
</protein>
<gene>
    <name evidence="2" type="ORF">FLJC2902T_06950</name>
</gene>
<evidence type="ECO:0000313" key="3">
    <source>
        <dbReference type="Proteomes" id="UP000018004"/>
    </source>
</evidence>
<keyword evidence="3" id="KW-1185">Reference proteome</keyword>
<evidence type="ECO:0000256" key="1">
    <source>
        <dbReference type="SAM" id="MobiDB-lite"/>
    </source>
</evidence>
<dbReference type="EMBL" id="AVGG01000002">
    <property type="protein sequence ID" value="ESU29299.1"/>
    <property type="molecule type" value="Genomic_DNA"/>
</dbReference>
<dbReference type="AlphaFoldDB" id="V6SS77"/>
<accession>V6SS77</accession>
<organism evidence="2 3">
    <name type="scientific">Flavobacterium limnosediminis JC2902</name>
    <dbReference type="NCBI Taxonomy" id="1341181"/>
    <lineage>
        <taxon>Bacteria</taxon>
        <taxon>Pseudomonadati</taxon>
        <taxon>Bacteroidota</taxon>
        <taxon>Flavobacteriia</taxon>
        <taxon>Flavobacteriales</taxon>
        <taxon>Flavobacteriaceae</taxon>
        <taxon>Flavobacterium</taxon>
    </lineage>
</organism>
<dbReference type="STRING" id="1341181.FLJC2902T_06950"/>
<feature type="region of interest" description="Disordered" evidence="1">
    <location>
        <begin position="1"/>
        <end position="26"/>
    </location>
</feature>
<reference evidence="2 3" key="1">
    <citation type="submission" date="2013-08" db="EMBL/GenBank/DDBJ databases">
        <title>Flavobacterium limnosediminis JC2902 genome sequencing.</title>
        <authorList>
            <person name="Lee K."/>
            <person name="Yi H."/>
            <person name="Park S."/>
            <person name="Chun J."/>
        </authorList>
    </citation>
    <scope>NUCLEOTIDE SEQUENCE [LARGE SCALE GENOMIC DNA]</scope>
    <source>
        <strain evidence="2 3">JC2902</strain>
    </source>
</reference>
<proteinExistence type="predicted"/>
<name>V6SS77_9FLAO</name>
<comment type="caution">
    <text evidence="2">The sequence shown here is derived from an EMBL/GenBank/DDBJ whole genome shotgun (WGS) entry which is preliminary data.</text>
</comment>
<evidence type="ECO:0000313" key="2">
    <source>
        <dbReference type="EMBL" id="ESU29299.1"/>
    </source>
</evidence>